<comment type="caution">
    <text evidence="2">The sequence shown here is derived from an EMBL/GenBank/DDBJ whole genome shotgun (WGS) entry which is preliminary data.</text>
</comment>
<dbReference type="InterPro" id="IPR029063">
    <property type="entry name" value="SAM-dependent_MTases_sf"/>
</dbReference>
<dbReference type="PIRSF" id="PIRSF031679">
    <property type="entry name" value="Mtase_Alr7345_prd"/>
    <property type="match status" value="1"/>
</dbReference>
<dbReference type="SUPFAM" id="SSF53335">
    <property type="entry name" value="S-adenosyl-L-methionine-dependent methyltransferases"/>
    <property type="match status" value="1"/>
</dbReference>
<keyword evidence="2" id="KW-0489">Methyltransferase</keyword>
<evidence type="ECO:0000313" key="2">
    <source>
        <dbReference type="EMBL" id="TPE61418.1"/>
    </source>
</evidence>
<dbReference type="Gene3D" id="3.40.50.150">
    <property type="entry name" value="Vaccinia Virus protein VP39"/>
    <property type="match status" value="1"/>
</dbReference>
<feature type="chain" id="PRO_5021288442" evidence="1">
    <location>
        <begin position="20"/>
        <end position="274"/>
    </location>
</feature>
<dbReference type="AlphaFoldDB" id="A0A501XL53"/>
<dbReference type="GO" id="GO:0008168">
    <property type="term" value="F:methyltransferase activity"/>
    <property type="evidence" value="ECO:0007669"/>
    <property type="project" value="UniProtKB-KW"/>
</dbReference>
<gene>
    <name evidence="2" type="ORF">FJQ54_08640</name>
</gene>
<organism evidence="2 3">
    <name type="scientific">Sandaracinobacter neustonicus</name>
    <dbReference type="NCBI Taxonomy" id="1715348"/>
    <lineage>
        <taxon>Bacteria</taxon>
        <taxon>Pseudomonadati</taxon>
        <taxon>Pseudomonadota</taxon>
        <taxon>Alphaproteobacteria</taxon>
        <taxon>Sphingomonadales</taxon>
        <taxon>Sphingosinicellaceae</taxon>
        <taxon>Sandaracinobacter</taxon>
    </lineage>
</organism>
<feature type="signal peptide" evidence="1">
    <location>
        <begin position="1"/>
        <end position="19"/>
    </location>
</feature>
<proteinExistence type="predicted"/>
<sequence>MRTLVAAVLAVTAMTPSAAQTKAEAATAAKIDAALAGPQRSEANRARDPYRHPKETLLFFGLRPEMTVVEVTPGGGWYSEILGPVLAAKGRYVAAHNNPMGSPNALRQRASFIEKLKANPELYGNVAVTSFGKGIETNLAAPGSADMVLTFRNVHNWLMADFAADAFKAFYGALKPGGVLGVVEHRMPEDRPDTEESRRTGYVKQSEVIRLAEAAGFKYVGSSEVNANPKDKADHPKGVWTLPPTYAMGDTDKATYAAIGESDRMTLKFVKPAN</sequence>
<evidence type="ECO:0000313" key="3">
    <source>
        <dbReference type="Proteomes" id="UP000319897"/>
    </source>
</evidence>
<dbReference type="Proteomes" id="UP000319897">
    <property type="component" value="Unassembled WGS sequence"/>
</dbReference>
<dbReference type="RefSeq" id="WP_140928035.1">
    <property type="nucleotide sequence ID" value="NZ_VFSU01000023.1"/>
</dbReference>
<accession>A0A501XL53</accession>
<name>A0A501XL53_9SPHN</name>
<dbReference type="InterPro" id="IPR016980">
    <property type="entry name" value="S-AdoMet-dep_MeTrfase_Alr7345"/>
</dbReference>
<dbReference type="EMBL" id="VFSU01000023">
    <property type="protein sequence ID" value="TPE61418.1"/>
    <property type="molecule type" value="Genomic_DNA"/>
</dbReference>
<dbReference type="GO" id="GO:0032259">
    <property type="term" value="P:methylation"/>
    <property type="evidence" value="ECO:0007669"/>
    <property type="project" value="UniProtKB-KW"/>
</dbReference>
<keyword evidence="3" id="KW-1185">Reference proteome</keyword>
<keyword evidence="2" id="KW-0808">Transferase</keyword>
<protein>
    <submittedName>
        <fullName evidence="2">Class I SAM-dependent methyltransferase</fullName>
    </submittedName>
</protein>
<dbReference type="OrthoDB" id="9801692at2"/>
<keyword evidence="1" id="KW-0732">Signal</keyword>
<reference evidence="2 3" key="1">
    <citation type="submission" date="2019-06" db="EMBL/GenBank/DDBJ databases">
        <authorList>
            <person name="Lee I."/>
            <person name="Jang G.I."/>
            <person name="Hwang C.Y."/>
        </authorList>
    </citation>
    <scope>NUCLEOTIDE SEQUENCE [LARGE SCALE GENOMIC DNA]</scope>
    <source>
        <strain evidence="2 3">PAMC 28131</strain>
    </source>
</reference>
<evidence type="ECO:0000256" key="1">
    <source>
        <dbReference type="SAM" id="SignalP"/>
    </source>
</evidence>